<protein>
    <submittedName>
        <fullName evidence="1">Uncharacterized protein</fullName>
    </submittedName>
</protein>
<evidence type="ECO:0000313" key="1">
    <source>
        <dbReference type="EMBL" id="BBO32239.1"/>
    </source>
</evidence>
<keyword evidence="2" id="KW-1185">Reference proteome</keyword>
<proteinExistence type="predicted"/>
<dbReference type="KEGG" id="lpav:PLANPX_1851"/>
<dbReference type="RefSeq" id="WP_152098237.1">
    <property type="nucleotide sequence ID" value="NZ_AP021861.1"/>
</dbReference>
<evidence type="ECO:0000313" key="2">
    <source>
        <dbReference type="Proteomes" id="UP000326837"/>
    </source>
</evidence>
<gene>
    <name evidence="1" type="ORF">PLANPX_1851</name>
</gene>
<sequence length="244" mass="27378">MRLRSSLIKVSDLVACDRDAMFGLMQRAYANIQRKQFEADLAAKEWVVQVHDPLSERLAGFSTQTLLQAEVDGKLVRALFSGDTVVDPQHWGDIALAHEWGRLAVSLIESHAEQPLYWFLTSKGFRTYKYLPLFFREWFPSADAPTPSRERAVIDALAREVAPLGYDANTQLIRAMPDKEYVRATLADPGHRAQSDRHVRYFIARNPGYQRGDELCCVAPLSKANFTAAALRVIYPAASVPLAG</sequence>
<dbReference type="Proteomes" id="UP000326837">
    <property type="component" value="Chromosome"/>
</dbReference>
<organism evidence="1 2">
    <name type="scientific">Lacipirellula parvula</name>
    <dbReference type="NCBI Taxonomy" id="2650471"/>
    <lineage>
        <taxon>Bacteria</taxon>
        <taxon>Pseudomonadati</taxon>
        <taxon>Planctomycetota</taxon>
        <taxon>Planctomycetia</taxon>
        <taxon>Pirellulales</taxon>
        <taxon>Lacipirellulaceae</taxon>
        <taxon>Lacipirellula</taxon>
    </lineage>
</organism>
<accession>A0A5K7XH02</accession>
<dbReference type="EMBL" id="AP021861">
    <property type="protein sequence ID" value="BBO32239.1"/>
    <property type="molecule type" value="Genomic_DNA"/>
</dbReference>
<dbReference type="AlphaFoldDB" id="A0A5K7XH02"/>
<name>A0A5K7XH02_9BACT</name>
<reference evidence="2" key="1">
    <citation type="submission" date="2019-10" db="EMBL/GenBank/DDBJ databases">
        <title>Lacipirellula parvula gen. nov., sp. nov., representing a lineage of planctomycetes widespread in freshwater anoxic habitats, and description of the family Lacipirellulaceae.</title>
        <authorList>
            <person name="Dedysh S.N."/>
            <person name="Kulichevskaya I.S."/>
            <person name="Beletsky A.V."/>
            <person name="Rakitin A.L."/>
            <person name="Mardanov A.V."/>
            <person name="Ivanova A.A."/>
            <person name="Saltykova V.X."/>
            <person name="Rijpstra W.I.C."/>
            <person name="Sinninghe Damste J.S."/>
            <person name="Ravin N.V."/>
        </authorList>
    </citation>
    <scope>NUCLEOTIDE SEQUENCE [LARGE SCALE GENOMIC DNA]</scope>
    <source>
        <strain evidence="2">PX69</strain>
    </source>
</reference>